<protein>
    <submittedName>
        <fullName evidence="1">Uncharacterized protein</fullName>
    </submittedName>
</protein>
<dbReference type="AlphaFoldDB" id="Q5JMU2"/>
<reference evidence="1" key="1">
    <citation type="journal article" date="2002" name="Nature">
        <title>The genome sequence and structure of rice chromosome 1.</title>
        <authorList>
            <person name="Sasaki T."/>
            <person name="Matsumoto T."/>
            <person name="Yamamoto K."/>
            <person name="Sakata K."/>
            <person name="Baba T."/>
            <person name="Katayose Y."/>
            <person name="Wu J."/>
            <person name="Niimura Y."/>
            <person name="Cheng Z."/>
            <person name="Nagamura Y."/>
            <person name="Antonio B.A."/>
            <person name="Kanamori H."/>
            <person name="Hosokawa S."/>
            <person name="Masukawa M."/>
            <person name="Arikawa K."/>
            <person name="Chiden Y."/>
            <person name="Hayashi M."/>
            <person name="Okamoto M."/>
            <person name="Ando T."/>
            <person name="Aoki H."/>
            <person name="Arita K."/>
            <person name="Hamada M."/>
            <person name="Harada C."/>
            <person name="Hijishita S."/>
            <person name="Honda M."/>
            <person name="Ichikawa Y."/>
            <person name="Idonuma A."/>
            <person name="Iijima M."/>
            <person name="Ikeda M."/>
            <person name="Ikeno M."/>
            <person name="Itoh S."/>
            <person name="Itoh T."/>
            <person name="Itoh Y."/>
            <person name="Itoh Y."/>
            <person name="Iwabuchi A."/>
            <person name="Kamiya K."/>
            <person name="Karasawa W."/>
            <person name="Katagiri S."/>
            <person name="Kikuta A."/>
            <person name="Kobayashi N."/>
            <person name="Kono I."/>
            <person name="Machita K."/>
            <person name="Maehara T."/>
            <person name="Mizuno H."/>
            <person name="Mizubayashi T."/>
            <person name="Mukai Y."/>
            <person name="Nagasaki H."/>
            <person name="Nakashima M."/>
            <person name="Nakama Y."/>
            <person name="Nakamichi Y."/>
            <person name="Nakamura M."/>
            <person name="Namiki N."/>
            <person name="Negishi M."/>
            <person name="Ohta I."/>
            <person name="Ono N."/>
            <person name="Saji S."/>
            <person name="Sakai K."/>
            <person name="Shibata M."/>
            <person name="Shimokawa T."/>
            <person name="Shomura A."/>
            <person name="Song J."/>
            <person name="Takazaki Y."/>
            <person name="Terasawa K."/>
            <person name="Tsuji K."/>
            <person name="Waki K."/>
            <person name="Yamagata H."/>
            <person name="Yamane H."/>
            <person name="Yoshiki S."/>
            <person name="Yoshihara R."/>
            <person name="Yukawa K."/>
            <person name="Zhong H."/>
            <person name="Iwama H."/>
            <person name="Endo T."/>
            <person name="Ito H."/>
            <person name="Hahn J.H."/>
            <person name="Kim H.I."/>
            <person name="Eun M.Y."/>
            <person name="Yano M."/>
            <person name="Jiang J."/>
            <person name="Gojobori T."/>
        </authorList>
    </citation>
    <scope>NUCLEOTIDE SEQUENCE [LARGE SCALE GENOMIC DNA]</scope>
</reference>
<evidence type="ECO:0000313" key="1">
    <source>
        <dbReference type="EMBL" id="BAD87215.1"/>
    </source>
</evidence>
<organism evidence="1">
    <name type="scientific">Oryza sativa subsp. japonica</name>
    <name type="common">Rice</name>
    <dbReference type="NCBI Taxonomy" id="39947"/>
    <lineage>
        <taxon>Eukaryota</taxon>
        <taxon>Viridiplantae</taxon>
        <taxon>Streptophyta</taxon>
        <taxon>Embryophyta</taxon>
        <taxon>Tracheophyta</taxon>
        <taxon>Spermatophyta</taxon>
        <taxon>Magnoliopsida</taxon>
        <taxon>Liliopsida</taxon>
        <taxon>Poales</taxon>
        <taxon>Poaceae</taxon>
        <taxon>BOP clade</taxon>
        <taxon>Oryzoideae</taxon>
        <taxon>Oryzeae</taxon>
        <taxon>Oryzinae</taxon>
        <taxon>Oryza</taxon>
        <taxon>Oryza sativa</taxon>
    </lineage>
</organism>
<accession>Q5JMU2</accession>
<proteinExistence type="predicted"/>
<gene>
    <name evidence="1" type="primary">P0466H10.41</name>
</gene>
<name>Q5JMU2_ORYSJ</name>
<sequence length="62" mass="6893">MADPAAIVALCRTCTGSRYEVTTTHYTRRVLVEMPRPSPLLAVQCAELITRAVVSCVIFRRV</sequence>
<dbReference type="EMBL" id="AP003259">
    <property type="protein sequence ID" value="BAD87215.1"/>
    <property type="molecule type" value="Genomic_DNA"/>
</dbReference>
<dbReference type="Proteomes" id="UP000817658">
    <property type="component" value="Chromosome 1"/>
</dbReference>